<reference evidence="1 2" key="1">
    <citation type="submission" date="2015-03" db="EMBL/GenBank/DDBJ databases">
        <authorList>
            <person name="Murphy D."/>
        </authorList>
    </citation>
    <scope>NUCLEOTIDE SEQUENCE [LARGE SCALE GENOMIC DNA]</scope>
    <source>
        <strain evidence="1 2">OL-4</strain>
    </source>
</reference>
<dbReference type="STRING" id="690567.1141"/>
<evidence type="ECO:0000313" key="1">
    <source>
        <dbReference type="EMBL" id="CFX40305.1"/>
    </source>
</evidence>
<keyword evidence="2" id="KW-1185">Reference proteome</keyword>
<proteinExistence type="predicted"/>
<dbReference type="EMBL" id="CGIH01000020">
    <property type="protein sequence ID" value="CFX40305.1"/>
    <property type="molecule type" value="Genomic_DNA"/>
</dbReference>
<dbReference type="OrthoDB" id="9793253at2"/>
<dbReference type="Proteomes" id="UP000045545">
    <property type="component" value="Unassembled WGS sequence"/>
</dbReference>
<evidence type="ECO:0000313" key="2">
    <source>
        <dbReference type="Proteomes" id="UP000045545"/>
    </source>
</evidence>
<dbReference type="Pfam" id="PF19620">
    <property type="entry name" value="DUF6125"/>
    <property type="match status" value="2"/>
</dbReference>
<accession>A0A0E4C8B9</accession>
<protein>
    <submittedName>
        <fullName evidence="1">Uncharacterized</fullName>
    </submittedName>
</protein>
<sequence>MSSEAKDIAILEDLSQEELTRFIMDMVHRMTVHHTLWFREVEHQLGMNRALDILEETSKKSQDISIKRLGETLGFTVTEGIPQPLLDLPREKLLELSGDIGKNWLAMDGLWFQAVEKTYGMNDAKRCNDSCWHRFSQVEARMIKNFLGLPAQAGLSGLKQALGFRMYARINEQSIIEESPTSIVFQMNDCRVQSARKRKGMADYPCKSAGLVEYSRFAWGIDERIRTECIGCPPDEHPAEWFCAWRFILEA</sequence>
<gene>
    <name evidence="1" type="ORF">1141</name>
</gene>
<organism evidence="1 2">
    <name type="scientific">Syntrophomonas zehnderi OL-4</name>
    <dbReference type="NCBI Taxonomy" id="690567"/>
    <lineage>
        <taxon>Bacteria</taxon>
        <taxon>Bacillati</taxon>
        <taxon>Bacillota</taxon>
        <taxon>Clostridia</taxon>
        <taxon>Eubacteriales</taxon>
        <taxon>Syntrophomonadaceae</taxon>
        <taxon>Syntrophomonas</taxon>
    </lineage>
</organism>
<name>A0A0E4C8B9_9FIRM</name>
<dbReference type="AlphaFoldDB" id="A0A0E4C8B9"/>
<dbReference type="RefSeq" id="WP_046496495.1">
    <property type="nucleotide sequence ID" value="NZ_CGIH01000020.1"/>
</dbReference>